<dbReference type="RefSeq" id="WP_160383520.1">
    <property type="nucleotide sequence ID" value="NZ_WNXQ01000009.1"/>
</dbReference>
<keyword evidence="6" id="KW-1185">Reference proteome</keyword>
<dbReference type="Pfam" id="PF07687">
    <property type="entry name" value="M20_dimer"/>
    <property type="match status" value="1"/>
</dbReference>
<gene>
    <name evidence="5" type="ORF">GLS40_14820</name>
</gene>
<dbReference type="SUPFAM" id="SSF53187">
    <property type="entry name" value="Zn-dependent exopeptidases"/>
    <property type="match status" value="1"/>
</dbReference>
<dbReference type="InterPro" id="IPR051458">
    <property type="entry name" value="Cyt/Met_Dipeptidase"/>
</dbReference>
<accession>A0A844W8T6</accession>
<dbReference type="PANTHER" id="PTHR43270">
    <property type="entry name" value="BETA-ALA-HIS DIPEPTIDASE"/>
    <property type="match status" value="1"/>
</dbReference>
<feature type="domain" description="Peptidase M20 dimerisation" evidence="4">
    <location>
        <begin position="197"/>
        <end position="354"/>
    </location>
</feature>
<dbReference type="GO" id="GO:0008233">
    <property type="term" value="F:peptidase activity"/>
    <property type="evidence" value="ECO:0007669"/>
    <property type="project" value="UniProtKB-KW"/>
</dbReference>
<dbReference type="NCBIfam" id="NF006579">
    <property type="entry name" value="PRK09104.1"/>
    <property type="match status" value="1"/>
</dbReference>
<dbReference type="PANTHER" id="PTHR43270:SF12">
    <property type="entry name" value="SUCCINYL-DIAMINOPIMELATE DESUCCINYLASE"/>
    <property type="match status" value="1"/>
</dbReference>
<dbReference type="GO" id="GO:0046872">
    <property type="term" value="F:metal ion binding"/>
    <property type="evidence" value="ECO:0007669"/>
    <property type="project" value="UniProtKB-KW"/>
</dbReference>
<keyword evidence="1" id="KW-0645">Protease</keyword>
<dbReference type="InterPro" id="IPR002933">
    <property type="entry name" value="Peptidase_M20"/>
</dbReference>
<dbReference type="Pfam" id="PF01546">
    <property type="entry name" value="Peptidase_M20"/>
    <property type="match status" value="1"/>
</dbReference>
<evidence type="ECO:0000256" key="3">
    <source>
        <dbReference type="ARBA" id="ARBA00022801"/>
    </source>
</evidence>
<evidence type="ECO:0000256" key="1">
    <source>
        <dbReference type="ARBA" id="ARBA00022670"/>
    </source>
</evidence>
<dbReference type="Gene3D" id="3.40.630.10">
    <property type="entry name" value="Zn peptidases"/>
    <property type="match status" value="1"/>
</dbReference>
<name>A0A844W8T6_9RHOB</name>
<evidence type="ECO:0000313" key="6">
    <source>
        <dbReference type="Proteomes" id="UP000443843"/>
    </source>
</evidence>
<evidence type="ECO:0000259" key="4">
    <source>
        <dbReference type="Pfam" id="PF07687"/>
    </source>
</evidence>
<evidence type="ECO:0000256" key="2">
    <source>
        <dbReference type="ARBA" id="ARBA00022723"/>
    </source>
</evidence>
<dbReference type="Proteomes" id="UP000443843">
    <property type="component" value="Unassembled WGS sequence"/>
</dbReference>
<comment type="caution">
    <text evidence="5">The sequence shown here is derived from an EMBL/GenBank/DDBJ whole genome shotgun (WGS) entry which is preliminary data.</text>
</comment>
<dbReference type="EMBL" id="WNXQ01000009">
    <property type="protein sequence ID" value="MWB79311.1"/>
    <property type="molecule type" value="Genomic_DNA"/>
</dbReference>
<organism evidence="5 6">
    <name type="scientific">Pseudooceanicola pacificus</name>
    <dbReference type="NCBI Taxonomy" id="2676438"/>
    <lineage>
        <taxon>Bacteria</taxon>
        <taxon>Pseudomonadati</taxon>
        <taxon>Pseudomonadota</taxon>
        <taxon>Alphaproteobacteria</taxon>
        <taxon>Rhodobacterales</taxon>
        <taxon>Paracoccaceae</taxon>
        <taxon>Pseudooceanicola</taxon>
    </lineage>
</organism>
<evidence type="ECO:0000313" key="5">
    <source>
        <dbReference type="EMBL" id="MWB79311.1"/>
    </source>
</evidence>
<dbReference type="Gene3D" id="3.30.70.360">
    <property type="match status" value="1"/>
</dbReference>
<dbReference type="InterPro" id="IPR011650">
    <property type="entry name" value="Peptidase_M20_dimer"/>
</dbReference>
<proteinExistence type="predicted"/>
<dbReference type="AlphaFoldDB" id="A0A844W8T6"/>
<reference evidence="5 6" key="1">
    <citation type="submission" date="2019-11" db="EMBL/GenBank/DDBJ databases">
        <title>Pseudooceanicola pacifica sp. nov., isolated from deep-sea sediment of the Pacific Ocean.</title>
        <authorList>
            <person name="Lyu L."/>
        </authorList>
    </citation>
    <scope>NUCLEOTIDE SEQUENCE [LARGE SCALE GENOMIC DNA]</scope>
    <source>
        <strain evidence="5 6">216_PA32_1</strain>
    </source>
</reference>
<dbReference type="GO" id="GO:0006508">
    <property type="term" value="P:proteolysis"/>
    <property type="evidence" value="ECO:0007669"/>
    <property type="project" value="UniProtKB-KW"/>
</dbReference>
<dbReference type="NCBIfam" id="NF005914">
    <property type="entry name" value="PRK07907.1"/>
    <property type="match status" value="1"/>
</dbReference>
<keyword evidence="2" id="KW-0479">Metal-binding</keyword>
<keyword evidence="3 5" id="KW-0378">Hydrolase</keyword>
<sequence length="472" mass="49652">MTDSVLDHALLGLDRLQSDIAALVAAESVGADPARADGMEAARLLLENRLKGAGYSGITRLTPADGSGQPAIYAEQLDAPGAPTLLIYGHYDVQPPEPLDAWDSPAFALTERDGRLYGRGASDDKGPMLIALAALEAFLDVEGRLPVNVKLLLEGEEETGSPSLPGILDSHAELLAADAVLSADGGRWRADLVSLTTGSRGSAGFDISLTTAGKDLHSGRYGGAVPNALHAMARLLSSLHDAEGRIVVAGFLDGVALPTPEEAGAMAAIPFDEAAFFAPLGTVPYGEPGFSTLDRLWMRPTVEVNGMWGGHTGAGSKTVIAHQAHAKLTMRLVPGQDPKRAMEAVQAHLRAMTPAGAQLRIHSVRGLSAAYAVPDAHPLLAAASAALEATTGQHPVRVRMGATLPLTGQIHDALGIDTVMFSFSTSDEDYHAPNEFLRKSALPDGLAAWIDLLRRVGKQKTRDYGPYRTGRK</sequence>
<protein>
    <submittedName>
        <fullName evidence="5">M20/M25/M40 family metallo-hydrolase</fullName>
    </submittedName>
</protein>